<dbReference type="Gene3D" id="3.20.20.140">
    <property type="entry name" value="Metal-dependent hydrolases"/>
    <property type="match status" value="1"/>
</dbReference>
<dbReference type="Pfam" id="PF07733">
    <property type="entry name" value="DNA_pol3_alpha"/>
    <property type="match status" value="1"/>
</dbReference>
<dbReference type="SMART" id="SM00481">
    <property type="entry name" value="POLIIIAc"/>
    <property type="match status" value="1"/>
</dbReference>
<evidence type="ECO:0000259" key="1">
    <source>
        <dbReference type="SMART" id="SM00481"/>
    </source>
</evidence>
<reference evidence="2" key="1">
    <citation type="journal article" date="2021" name="Proc. Natl. Acad. Sci. U.S.A.">
        <title>A Catalog of Tens of Thousands of Viruses from Human Metagenomes Reveals Hidden Associations with Chronic Diseases.</title>
        <authorList>
            <person name="Tisza M.J."/>
            <person name="Buck C.B."/>
        </authorList>
    </citation>
    <scope>NUCLEOTIDE SEQUENCE</scope>
    <source>
        <strain evidence="2">CtgaY24</strain>
    </source>
</reference>
<dbReference type="EMBL" id="BK032562">
    <property type="protein sequence ID" value="DAF47956.1"/>
    <property type="molecule type" value="Genomic_DNA"/>
</dbReference>
<dbReference type="InterPro" id="IPR003141">
    <property type="entry name" value="Pol/His_phosphatase_N"/>
</dbReference>
<dbReference type="SUPFAM" id="SSF89550">
    <property type="entry name" value="PHP domain-like"/>
    <property type="match status" value="1"/>
</dbReference>
<dbReference type="InterPro" id="IPR004013">
    <property type="entry name" value="PHP_dom"/>
</dbReference>
<evidence type="ECO:0000313" key="2">
    <source>
        <dbReference type="EMBL" id="DAF47956.1"/>
    </source>
</evidence>
<dbReference type="InterPro" id="IPR016195">
    <property type="entry name" value="Pol/histidinol_Pase-like"/>
</dbReference>
<dbReference type="PANTHER" id="PTHR32294">
    <property type="entry name" value="DNA POLYMERASE III SUBUNIT ALPHA"/>
    <property type="match status" value="1"/>
</dbReference>
<keyword evidence="2" id="KW-0808">Transferase</keyword>
<dbReference type="PANTHER" id="PTHR32294:SF0">
    <property type="entry name" value="DNA POLYMERASE III SUBUNIT ALPHA"/>
    <property type="match status" value="1"/>
</dbReference>
<keyword evidence="2" id="KW-0239">DNA-directed DNA polymerase</keyword>
<dbReference type="GO" id="GO:0006260">
    <property type="term" value="P:DNA replication"/>
    <property type="evidence" value="ECO:0007669"/>
    <property type="project" value="InterPro"/>
</dbReference>
<proteinExistence type="predicted"/>
<keyword evidence="2" id="KW-0548">Nucleotidyltransferase</keyword>
<dbReference type="Pfam" id="PF02811">
    <property type="entry name" value="PHP"/>
    <property type="match status" value="1"/>
</dbReference>
<dbReference type="InterPro" id="IPR011708">
    <property type="entry name" value="DNA_pol3_alpha_NTPase_dom"/>
</dbReference>
<dbReference type="GO" id="GO:0003887">
    <property type="term" value="F:DNA-directed DNA polymerase activity"/>
    <property type="evidence" value="ECO:0007669"/>
    <property type="project" value="UniProtKB-KW"/>
</dbReference>
<feature type="domain" description="Polymerase/histidinol phosphatase N-terminal" evidence="1">
    <location>
        <begin position="5"/>
        <end position="71"/>
    </location>
</feature>
<accession>A0A8S5SA76</accession>
<protein>
    <submittedName>
        <fullName evidence="2">DNA-directed DNA polymerase</fullName>
    </submittedName>
</protein>
<organism evidence="2">
    <name type="scientific">Siphoviridae sp. ctgaY24</name>
    <dbReference type="NCBI Taxonomy" id="2827911"/>
    <lineage>
        <taxon>Viruses</taxon>
        <taxon>Duplodnaviria</taxon>
        <taxon>Heunggongvirae</taxon>
        <taxon>Uroviricota</taxon>
        <taxon>Caudoviricetes</taxon>
    </lineage>
</organism>
<sequence>MYSSLHNHTMYSLLDGYGTPKEMLEQCRKVGIKAYAVTEHGNQYSWIYFDQLSKEYPDIKLIYGVELYECFDTAIKDKNNKYFHLIALAKNENGRKALNKIITKSNLENFYFKPRVQISDIAPYAEDLIICSACLASKLAKESDFNICVKYIEEYKSAFPNFYLEMQSHKSEEQANYNKKILKLSEVTNTPYIITTDSHAATKEDLYYQGRHVQIAHDTETMSESYEGCYLQSEEEIHTTMDKQIGVNNVTKGLNQTDILADMIEEVHMPFQDPQLPTYPLPSGYDSNNEFLLHLIDEGWKTRNFDKLSKEEQKIMKDRLDYEMNIIHQMNFDGYFIIVWDFINYAKTHGVKIGSGRGSGAGSLVCYTIGITDLNPIKYGLIFERR</sequence>
<name>A0A8S5SA76_9CAUD</name>
<dbReference type="InterPro" id="IPR004805">
    <property type="entry name" value="DnaE2/DnaE/PolC"/>
</dbReference>
<dbReference type="GO" id="GO:0008408">
    <property type="term" value="F:3'-5' exonuclease activity"/>
    <property type="evidence" value="ECO:0007669"/>
    <property type="project" value="InterPro"/>
</dbReference>